<dbReference type="OrthoDB" id="3664945at2"/>
<dbReference type="EMBL" id="FODD01000009">
    <property type="protein sequence ID" value="SEN74184.1"/>
    <property type="molecule type" value="Genomic_DNA"/>
</dbReference>
<evidence type="ECO:0000256" key="1">
    <source>
        <dbReference type="ARBA" id="ARBA00010617"/>
    </source>
</evidence>
<evidence type="ECO:0000256" key="4">
    <source>
        <dbReference type="ARBA" id="ARBA00023002"/>
    </source>
</evidence>
<dbReference type="AlphaFoldDB" id="A0A1H8J020"/>
<keyword evidence="3 7" id="KW-0479">Metal-binding</keyword>
<reference evidence="8 9" key="1">
    <citation type="submission" date="2016-10" db="EMBL/GenBank/DDBJ databases">
        <authorList>
            <person name="de Groot N.N."/>
        </authorList>
    </citation>
    <scope>NUCLEOTIDE SEQUENCE [LARGE SCALE GENOMIC DNA]</scope>
    <source>
        <strain evidence="8 9">CGMCC 4.2026</strain>
    </source>
</reference>
<dbReference type="FunFam" id="1.10.630.10:FF:000018">
    <property type="entry name" value="Cytochrome P450 monooxygenase"/>
    <property type="match status" value="1"/>
</dbReference>
<organism evidence="8 9">
    <name type="scientific">Actinacidiphila rubida</name>
    <dbReference type="NCBI Taxonomy" id="310780"/>
    <lineage>
        <taxon>Bacteria</taxon>
        <taxon>Bacillati</taxon>
        <taxon>Actinomycetota</taxon>
        <taxon>Actinomycetes</taxon>
        <taxon>Kitasatosporales</taxon>
        <taxon>Streptomycetaceae</taxon>
        <taxon>Actinacidiphila</taxon>
    </lineage>
</organism>
<dbReference type="Gene3D" id="1.10.630.10">
    <property type="entry name" value="Cytochrome P450"/>
    <property type="match status" value="1"/>
</dbReference>
<dbReference type="STRING" id="310780.SAMN05216267_100988"/>
<dbReference type="Proteomes" id="UP000181951">
    <property type="component" value="Unassembled WGS sequence"/>
</dbReference>
<accession>A0A1H8J020</accession>
<dbReference type="PANTHER" id="PTHR46696:SF1">
    <property type="entry name" value="CYTOCHROME P450 YJIB-RELATED"/>
    <property type="match status" value="1"/>
</dbReference>
<dbReference type="GO" id="GO:0020037">
    <property type="term" value="F:heme binding"/>
    <property type="evidence" value="ECO:0007669"/>
    <property type="project" value="InterPro"/>
</dbReference>
<dbReference type="InterPro" id="IPR036396">
    <property type="entry name" value="Cyt_P450_sf"/>
</dbReference>
<name>A0A1H8J020_9ACTN</name>
<protein>
    <submittedName>
        <fullName evidence="8">Cytochrome P450</fullName>
    </submittedName>
</protein>
<dbReference type="PRINTS" id="PR00385">
    <property type="entry name" value="P450"/>
</dbReference>
<dbReference type="PROSITE" id="PS00086">
    <property type="entry name" value="CYTOCHROME_P450"/>
    <property type="match status" value="1"/>
</dbReference>
<dbReference type="PRINTS" id="PR00359">
    <property type="entry name" value="BP450"/>
</dbReference>
<dbReference type="SUPFAM" id="SSF48264">
    <property type="entry name" value="Cytochrome P450"/>
    <property type="match status" value="1"/>
</dbReference>
<gene>
    <name evidence="8" type="ORF">SAMN05216267_100988</name>
</gene>
<dbReference type="GO" id="GO:0016705">
    <property type="term" value="F:oxidoreductase activity, acting on paired donors, with incorporation or reduction of molecular oxygen"/>
    <property type="evidence" value="ECO:0007669"/>
    <property type="project" value="InterPro"/>
</dbReference>
<dbReference type="Pfam" id="PF00067">
    <property type="entry name" value="p450"/>
    <property type="match status" value="1"/>
</dbReference>
<evidence type="ECO:0000256" key="2">
    <source>
        <dbReference type="ARBA" id="ARBA00022617"/>
    </source>
</evidence>
<dbReference type="InterPro" id="IPR002397">
    <property type="entry name" value="Cyt_P450_B"/>
</dbReference>
<dbReference type="RefSeq" id="WP_069466021.1">
    <property type="nucleotide sequence ID" value="NZ_FODD01000009.1"/>
</dbReference>
<keyword evidence="2 7" id="KW-0349">Heme</keyword>
<dbReference type="CDD" id="cd11030">
    <property type="entry name" value="CYP105-like"/>
    <property type="match status" value="1"/>
</dbReference>
<keyword evidence="5 7" id="KW-0408">Iron</keyword>
<evidence type="ECO:0000313" key="8">
    <source>
        <dbReference type="EMBL" id="SEN74184.1"/>
    </source>
</evidence>
<sequence>MASALQPSTSAPLTVPAARGACPFDPPPAYEQARGERALVRVRLWDGSPCWMATRHADIRTVLRDRGFSADATRPGFPFLSAGRQALTLDRPTFIRMDDPGHARLRRMLTADFMIRKVAALRPAVRALADDLLDRMTARPERTADLVADFALPLPSVVICLLLGVPYSEHAFFQRCSSTMLRTDATPEEVSTAQSELLEFLAGLAAAKRSAPDDGIISRLVARDELDDDEIASMGRLLLVAGHETTANMTSLSVLALLRDPRQAGQLRRAARQDEAGDPAALDTAVEELLRYLTVVHSGLARVALEDVEVGGTLVRAGEGVLCMLGAGNRDEHAFPESGLLDLERPDARRHLAFGFGVHQCLGQPLARLELRVALPAVLDRLPDLRLAVPFEDLRFRHEMAVYGVHELPVAW</sequence>
<dbReference type="InterPro" id="IPR017972">
    <property type="entry name" value="Cyt_P450_CS"/>
</dbReference>
<evidence type="ECO:0000256" key="6">
    <source>
        <dbReference type="ARBA" id="ARBA00023033"/>
    </source>
</evidence>
<keyword evidence="9" id="KW-1185">Reference proteome</keyword>
<dbReference type="InterPro" id="IPR001128">
    <property type="entry name" value="Cyt_P450"/>
</dbReference>
<evidence type="ECO:0000313" key="9">
    <source>
        <dbReference type="Proteomes" id="UP000181951"/>
    </source>
</evidence>
<comment type="similarity">
    <text evidence="1 7">Belongs to the cytochrome P450 family.</text>
</comment>
<evidence type="ECO:0000256" key="5">
    <source>
        <dbReference type="ARBA" id="ARBA00023004"/>
    </source>
</evidence>
<keyword evidence="6 7" id="KW-0503">Monooxygenase</keyword>
<proteinExistence type="inferred from homology"/>
<dbReference type="PANTHER" id="PTHR46696">
    <property type="entry name" value="P450, PUTATIVE (EUROFUNG)-RELATED"/>
    <property type="match status" value="1"/>
</dbReference>
<keyword evidence="4 7" id="KW-0560">Oxidoreductase</keyword>
<evidence type="ECO:0000256" key="3">
    <source>
        <dbReference type="ARBA" id="ARBA00022723"/>
    </source>
</evidence>
<dbReference type="GO" id="GO:0005506">
    <property type="term" value="F:iron ion binding"/>
    <property type="evidence" value="ECO:0007669"/>
    <property type="project" value="InterPro"/>
</dbReference>
<dbReference type="GO" id="GO:0004497">
    <property type="term" value="F:monooxygenase activity"/>
    <property type="evidence" value="ECO:0007669"/>
    <property type="project" value="UniProtKB-KW"/>
</dbReference>
<evidence type="ECO:0000256" key="7">
    <source>
        <dbReference type="RuleBase" id="RU000461"/>
    </source>
</evidence>